<dbReference type="Gene3D" id="3.90.640.10">
    <property type="entry name" value="Actin, Chain A, domain 4"/>
    <property type="match status" value="1"/>
</dbReference>
<evidence type="ECO:0000313" key="8">
    <source>
        <dbReference type="Proteomes" id="UP000322530"/>
    </source>
</evidence>
<reference evidence="7 8" key="1">
    <citation type="submission" date="2019-01" db="EMBL/GenBank/DDBJ databases">
        <title>Draft genome sequence of Dictyobacter sp. Uno17.</title>
        <authorList>
            <person name="Wang C.M."/>
            <person name="Zheng Y."/>
            <person name="Sakai Y."/>
            <person name="Abe K."/>
            <person name="Yokota A."/>
            <person name="Yabe S."/>
        </authorList>
    </citation>
    <scope>NUCLEOTIDE SEQUENCE [LARGE SCALE GENOMIC DNA]</scope>
    <source>
        <strain evidence="7 8">Uno17</strain>
    </source>
</reference>
<evidence type="ECO:0000256" key="5">
    <source>
        <dbReference type="ARBA" id="ARBA00023186"/>
    </source>
</evidence>
<comment type="similarity">
    <text evidence="1 6">Belongs to the heat shock protein 70 family.</text>
</comment>
<dbReference type="PRINTS" id="PR00301">
    <property type="entry name" value="HEATSHOCK70"/>
</dbReference>
<dbReference type="EMBL" id="BIXY01000013">
    <property type="protein sequence ID" value="GCF07723.1"/>
    <property type="molecule type" value="Genomic_DNA"/>
</dbReference>
<dbReference type="RefSeq" id="WP_149400726.1">
    <property type="nucleotide sequence ID" value="NZ_BIXY01000013.1"/>
</dbReference>
<dbReference type="PROSITE" id="PS01036">
    <property type="entry name" value="HSP70_3"/>
    <property type="match status" value="1"/>
</dbReference>
<dbReference type="Proteomes" id="UP000322530">
    <property type="component" value="Unassembled WGS sequence"/>
</dbReference>
<keyword evidence="8" id="KW-1185">Reference proteome</keyword>
<accession>A0A5A5T9M1</accession>
<dbReference type="GO" id="GO:0140662">
    <property type="term" value="F:ATP-dependent protein folding chaperone"/>
    <property type="evidence" value="ECO:0007669"/>
    <property type="project" value="InterPro"/>
</dbReference>
<evidence type="ECO:0000256" key="3">
    <source>
        <dbReference type="ARBA" id="ARBA00022840"/>
    </source>
</evidence>
<comment type="caution">
    <text evidence="7">The sequence shown here is derived from an EMBL/GenBank/DDBJ whole genome shotgun (WGS) entry which is preliminary data.</text>
</comment>
<gene>
    <name evidence="7" type="primary">dnaK_2</name>
    <name evidence="7" type="ORF">KDI_12870</name>
</gene>
<sequence length="505" mass="53630">MSVGDGERKIHTIGIDLGTTFSAVAILDQNGQAQALPNAEGSLTTPSVALWHEGTFVVGQSALDLVQSAPLEQREPLTASLVRGVKRMIGQPPDGGLLTGGFRTTPVAVSAAILAKLARDASTQLGFPVSQAVITVPAHFGDGERSATKAAAEMAGLQVLQMMNEPSAAALAYSHGKAVQPGVALVFDLGGGTFDATVLQHDEQGNARVLATQGIEELGGINFTNKLAGELQRRYESQTQQRYPSDHLASDLLVVEAEKAKCQLSEQNEITVELAPIGAPAASIILTRRQFERQINLHLIQLQTAVEIALERARLTPEKVERVLLCGGSSRIPAVQAMLEDLFGKPPERILDLDLSVALGAAYQAANCERVQQGQEAGLQLLSGGLIVDCVSYAVGIAILNARGDQQVKLIMLHAGDPLDTWSPPYAVRLASASSNFPPIAVYRGEETQLDAADYLGETIVTLPPGLNAGTRAMIQMLQDQSGLIHIQIVMNEQIVPGALQRVQH</sequence>
<proteinExistence type="inferred from homology"/>
<dbReference type="Gene3D" id="3.30.420.40">
    <property type="match status" value="2"/>
</dbReference>
<keyword evidence="2 6" id="KW-0547">Nucleotide-binding</keyword>
<dbReference type="GO" id="GO:0005524">
    <property type="term" value="F:ATP binding"/>
    <property type="evidence" value="ECO:0007669"/>
    <property type="project" value="UniProtKB-KW"/>
</dbReference>
<dbReference type="AlphaFoldDB" id="A0A5A5T9M1"/>
<keyword evidence="4" id="KW-0346">Stress response</keyword>
<evidence type="ECO:0000313" key="7">
    <source>
        <dbReference type="EMBL" id="GCF07723.1"/>
    </source>
</evidence>
<organism evidence="7 8">
    <name type="scientific">Dictyobacter arantiisoli</name>
    <dbReference type="NCBI Taxonomy" id="2014874"/>
    <lineage>
        <taxon>Bacteria</taxon>
        <taxon>Bacillati</taxon>
        <taxon>Chloroflexota</taxon>
        <taxon>Ktedonobacteria</taxon>
        <taxon>Ktedonobacterales</taxon>
        <taxon>Dictyobacteraceae</taxon>
        <taxon>Dictyobacter</taxon>
    </lineage>
</organism>
<dbReference type="InterPro" id="IPR043129">
    <property type="entry name" value="ATPase_NBD"/>
</dbReference>
<dbReference type="PANTHER" id="PTHR19375">
    <property type="entry name" value="HEAT SHOCK PROTEIN 70KDA"/>
    <property type="match status" value="1"/>
</dbReference>
<protein>
    <submittedName>
        <fullName evidence="7">Chaperone protein DnaK</fullName>
    </submittedName>
</protein>
<evidence type="ECO:0000256" key="4">
    <source>
        <dbReference type="ARBA" id="ARBA00023016"/>
    </source>
</evidence>
<name>A0A5A5T9M1_9CHLR</name>
<dbReference type="Pfam" id="PF00012">
    <property type="entry name" value="HSP70"/>
    <property type="match status" value="2"/>
</dbReference>
<evidence type="ECO:0000256" key="1">
    <source>
        <dbReference type="ARBA" id="ARBA00007381"/>
    </source>
</evidence>
<keyword evidence="3 6" id="KW-0067">ATP-binding</keyword>
<keyword evidence="5" id="KW-0143">Chaperone</keyword>
<dbReference type="PROSITE" id="PS00297">
    <property type="entry name" value="HSP70_1"/>
    <property type="match status" value="1"/>
</dbReference>
<dbReference type="InterPro" id="IPR018181">
    <property type="entry name" value="Heat_shock_70_CS"/>
</dbReference>
<dbReference type="CDD" id="cd24029">
    <property type="entry name" value="ASKHA_NBD_HSP70_DnaK_HscA_HscC"/>
    <property type="match status" value="1"/>
</dbReference>
<evidence type="ECO:0000256" key="6">
    <source>
        <dbReference type="RuleBase" id="RU003322"/>
    </source>
</evidence>
<dbReference type="SUPFAM" id="SSF53067">
    <property type="entry name" value="Actin-like ATPase domain"/>
    <property type="match status" value="2"/>
</dbReference>
<evidence type="ECO:0000256" key="2">
    <source>
        <dbReference type="ARBA" id="ARBA00022741"/>
    </source>
</evidence>
<dbReference type="OrthoDB" id="9766019at2"/>
<dbReference type="InterPro" id="IPR013126">
    <property type="entry name" value="Hsp_70_fam"/>
</dbReference>
<dbReference type="PROSITE" id="PS00329">
    <property type="entry name" value="HSP70_2"/>
    <property type="match status" value="1"/>
</dbReference>